<dbReference type="SUPFAM" id="SSF51658">
    <property type="entry name" value="Xylose isomerase-like"/>
    <property type="match status" value="1"/>
</dbReference>
<dbReference type="EMBL" id="AFFY01000022">
    <property type="protein sequence ID" value="EHH00508.1"/>
    <property type="molecule type" value="Genomic_DNA"/>
</dbReference>
<dbReference type="OrthoDB" id="1121759at2"/>
<dbReference type="eggNOG" id="COG2010">
    <property type="taxonomic scope" value="Bacteria"/>
</dbReference>
<dbReference type="Pfam" id="PF06439">
    <property type="entry name" value="3keto-disac_hyd"/>
    <property type="match status" value="1"/>
</dbReference>
<name>G5SQV5_9BACT</name>
<evidence type="ECO:0000259" key="1">
    <source>
        <dbReference type="Pfam" id="PF06439"/>
    </source>
</evidence>
<dbReference type="Gene3D" id="2.60.120.260">
    <property type="entry name" value="Galactose-binding domain-like"/>
    <property type="match status" value="1"/>
</dbReference>
<feature type="domain" description="3-keto-alpha-glucoside-1,2-lyase/3-keto-2-hydroxy-glucal hydratase" evidence="1">
    <location>
        <begin position="460"/>
        <end position="654"/>
    </location>
</feature>
<accession>G5SQV5</accession>
<dbReference type="STRING" id="762968.HMPREF9441_01745"/>
<dbReference type="PANTHER" id="PTHR12110">
    <property type="entry name" value="HYDROXYPYRUVATE ISOMERASE"/>
    <property type="match status" value="1"/>
</dbReference>
<evidence type="ECO:0000313" key="3">
    <source>
        <dbReference type="Proteomes" id="UP000003598"/>
    </source>
</evidence>
<dbReference type="eggNOG" id="COG1082">
    <property type="taxonomic scope" value="Bacteria"/>
</dbReference>
<dbReference type="GO" id="GO:0016787">
    <property type="term" value="F:hydrolase activity"/>
    <property type="evidence" value="ECO:0007669"/>
    <property type="project" value="InterPro"/>
</dbReference>
<reference evidence="2 3" key="1">
    <citation type="submission" date="2011-03" db="EMBL/GenBank/DDBJ databases">
        <authorList>
            <person name="Weinstock G."/>
            <person name="Sodergren E."/>
            <person name="Clifton S."/>
            <person name="Fulton L."/>
            <person name="Fulton B."/>
            <person name="Courtney L."/>
            <person name="Fronick C."/>
            <person name="Harrison M."/>
            <person name="Strong C."/>
            <person name="Farmer C."/>
            <person name="Delahaunty K."/>
            <person name="Markovic C."/>
            <person name="Hall O."/>
            <person name="Minx P."/>
            <person name="Tomlinson C."/>
            <person name="Mitreva M."/>
            <person name="Hou S."/>
            <person name="Chen J."/>
            <person name="Wollam A."/>
            <person name="Pepin K.H."/>
            <person name="Johnson M."/>
            <person name="Bhonagiri V."/>
            <person name="Zhang X."/>
            <person name="Suruliraj S."/>
            <person name="Warren W."/>
            <person name="Chinwalla A."/>
            <person name="Mardis E.R."/>
            <person name="Wilson R.K."/>
        </authorList>
    </citation>
    <scope>NUCLEOTIDE SEQUENCE [LARGE SCALE GENOMIC DNA]</scope>
    <source>
        <strain evidence="2 3">YIT 11840</strain>
    </source>
</reference>
<dbReference type="PANTHER" id="PTHR12110:SF41">
    <property type="entry name" value="INOSOSE DEHYDRATASE"/>
    <property type="match status" value="1"/>
</dbReference>
<dbReference type="InterPro" id="IPR010496">
    <property type="entry name" value="AL/BT2_dom"/>
</dbReference>
<dbReference type="InterPro" id="IPR036237">
    <property type="entry name" value="Xyl_isomerase-like_sf"/>
</dbReference>
<gene>
    <name evidence="2" type="ORF">HMPREF9441_01745</name>
</gene>
<organism evidence="2 3">
    <name type="scientific">Paraprevotella clara YIT 11840</name>
    <dbReference type="NCBI Taxonomy" id="762968"/>
    <lineage>
        <taxon>Bacteria</taxon>
        <taxon>Pseudomonadati</taxon>
        <taxon>Bacteroidota</taxon>
        <taxon>Bacteroidia</taxon>
        <taxon>Bacteroidales</taxon>
        <taxon>Prevotellaceae</taxon>
        <taxon>Paraprevotella</taxon>
    </lineage>
</organism>
<dbReference type="InterPro" id="IPR050312">
    <property type="entry name" value="IolE/XylAMocC-like"/>
</dbReference>
<dbReference type="Gene3D" id="3.20.20.150">
    <property type="entry name" value="Divalent-metal-dependent TIM barrel enzymes"/>
    <property type="match status" value="1"/>
</dbReference>
<dbReference type="Gene3D" id="2.60.120.560">
    <property type="entry name" value="Exo-inulinase, domain 1"/>
    <property type="match status" value="1"/>
</dbReference>
<dbReference type="PATRIC" id="fig|762968.3.peg.1557"/>
<sequence length="657" mass="74847">MLPESYAQRAENLNLNRIVQPPYHCYGRLADGCPHAEELGWKVGVQFYTFHKYTFFEAIDLTRALGLHYIEATIGARICEESTQNIHAGLSPEWRERIKRKLAESGVKCESIYYWMDGSGKGFEDIVKFCKDMGWMIVSDPRRAEQGGQPVAFYEKILEKHGVKMVFTNHPKAAAYWNPDFTVEDTQNHGSCIGASIDIGHYMRGGFDTYEITRRYIDIGKMYHFHLRDVSTISPHGLDVPCGTGKGRLKEIFQALNDSQTKPLMMLEYEHDFDNPMPYLIQSVNEINRLCEELIKANDEKARTGDTILLPAYKARISPEMTMQGKGTEASIHGWNHPSQSISWSASLLPGHYQVLMRYAQPHAGSAMTLEADGQELAALFKPTFTWFDYTTEKIGIINIPQGGNVTITLRGIQKGIKRNKEGKLKADEAFPDVQSLILVPTSLPTTSEATGIPAHFEGTRLFNGKDFEGWEGNDGEYSMAHFRIEKRAIVGGNINKDLEHNQFIRTTRKYKNFELRLKYKVKASDESYNGGIQFRSVPCTIPGRSFEMVGYQADIISWKQGALYDEQRRWDFLGMPTGVPQNYKADQWNDLIIRCEGPRIRIWLNGVKTTDYIEPYIDEPFEGIGTINQEGHIALQIHEGKACEVWYKDIEIEEIK</sequence>
<dbReference type="Proteomes" id="UP000003598">
    <property type="component" value="Unassembled WGS sequence"/>
</dbReference>
<comment type="caution">
    <text evidence="2">The sequence shown here is derived from an EMBL/GenBank/DDBJ whole genome shotgun (WGS) entry which is preliminary data.</text>
</comment>
<dbReference type="AlphaFoldDB" id="G5SQV5"/>
<evidence type="ECO:0000313" key="2">
    <source>
        <dbReference type="EMBL" id="EHH00508.1"/>
    </source>
</evidence>
<keyword evidence="3" id="KW-1185">Reference proteome</keyword>
<proteinExistence type="predicted"/>
<dbReference type="HOGENOM" id="CLU_411435_0_0_10"/>
<protein>
    <recommendedName>
        <fullName evidence="1">3-keto-alpha-glucoside-1,2-lyase/3-keto-2-hydroxy-glucal hydratase domain-containing protein</fullName>
    </recommendedName>
</protein>